<keyword evidence="4" id="KW-1185">Reference proteome</keyword>
<evidence type="ECO:0000313" key="2">
    <source>
        <dbReference type="EMBL" id="SFG79079.1"/>
    </source>
</evidence>
<dbReference type="EMBL" id="FOOI01000008">
    <property type="protein sequence ID" value="SFG79079.1"/>
    <property type="molecule type" value="Genomic_DNA"/>
</dbReference>
<dbReference type="Proteomes" id="UP000199052">
    <property type="component" value="Unassembled WGS sequence"/>
</dbReference>
<dbReference type="RefSeq" id="WP_237768851.1">
    <property type="nucleotide sequence ID" value="NZ_FOOI01000008.1"/>
</dbReference>
<sequence length="310" mass="32947">MTARSTTSPDRIAESWRPRLVALDIDGTLVDAKNRLSPVVDAAVRQVVRAGAHVVLSTGRGLTATRPLARHFDLPTPYLVCSNGAVTVRLHPEGAALTHDGSVDGRGVELVDVVTFDPEPVVRMLLSRLPGVLVAVEELGVGYRVNAHFPPGELTGEIEVQSVAQLVSEPATRVILREPSIEAEHFLDIIDRVGLHGVSYYIGYTAWLDLAPEGVSKATGLAKVAERLGVDREDVLAIGDGDNDAEMLSWAGRGVAMGNAAIEIQRVADHVTALQEDHGVAVELARWFPDVTVPRADPPGGGSEAGKLPA</sequence>
<gene>
    <name evidence="1" type="ORF">FHR37_005534</name>
    <name evidence="2" type="ORF">SAMN05421678_108269</name>
</gene>
<organism evidence="2 3">
    <name type="scientific">Actinopolymorpha cephalotaxi</name>
    <dbReference type="NCBI Taxonomy" id="504797"/>
    <lineage>
        <taxon>Bacteria</taxon>
        <taxon>Bacillati</taxon>
        <taxon>Actinomycetota</taxon>
        <taxon>Actinomycetes</taxon>
        <taxon>Propionibacteriales</taxon>
        <taxon>Actinopolymorphaceae</taxon>
        <taxon>Actinopolymorpha</taxon>
    </lineage>
</organism>
<reference evidence="1 4" key="2">
    <citation type="submission" date="2020-07" db="EMBL/GenBank/DDBJ databases">
        <title>Sequencing the genomes of 1000 actinobacteria strains.</title>
        <authorList>
            <person name="Klenk H.-P."/>
        </authorList>
    </citation>
    <scope>NUCLEOTIDE SEQUENCE [LARGE SCALE GENOMIC DNA]</scope>
    <source>
        <strain evidence="1 4">DSM 45117</strain>
    </source>
</reference>
<accession>A0A1I2US92</accession>
<dbReference type="GO" id="GO:0016791">
    <property type="term" value="F:phosphatase activity"/>
    <property type="evidence" value="ECO:0007669"/>
    <property type="project" value="TreeGrafter"/>
</dbReference>
<evidence type="ECO:0000313" key="3">
    <source>
        <dbReference type="Proteomes" id="UP000199052"/>
    </source>
</evidence>
<protein>
    <submittedName>
        <fullName evidence="2">HAD-superfamily hydrolase, subfamily IIB</fullName>
    </submittedName>
    <submittedName>
        <fullName evidence="1">Hydroxymethylpyrimidine pyrophosphatase-like HAD family hydrolase</fullName>
    </submittedName>
</protein>
<keyword evidence="2" id="KW-0378">Hydrolase</keyword>
<dbReference type="PANTHER" id="PTHR10000:SF8">
    <property type="entry name" value="HAD SUPERFAMILY HYDROLASE-LIKE, TYPE 3"/>
    <property type="match status" value="1"/>
</dbReference>
<proteinExistence type="predicted"/>
<dbReference type="STRING" id="504797.SAMN05421678_108269"/>
<evidence type="ECO:0000313" key="4">
    <source>
        <dbReference type="Proteomes" id="UP000533017"/>
    </source>
</evidence>
<dbReference type="PROSITE" id="PS01229">
    <property type="entry name" value="COF_2"/>
    <property type="match status" value="1"/>
</dbReference>
<name>A0A1I2US92_9ACTN</name>
<dbReference type="SUPFAM" id="SSF56784">
    <property type="entry name" value="HAD-like"/>
    <property type="match status" value="1"/>
</dbReference>
<dbReference type="Proteomes" id="UP000533017">
    <property type="component" value="Unassembled WGS sequence"/>
</dbReference>
<dbReference type="InterPro" id="IPR023214">
    <property type="entry name" value="HAD_sf"/>
</dbReference>
<dbReference type="Gene3D" id="3.30.1240.10">
    <property type="match status" value="1"/>
</dbReference>
<dbReference type="Pfam" id="PF08282">
    <property type="entry name" value="Hydrolase_3"/>
    <property type="match status" value="2"/>
</dbReference>
<dbReference type="PANTHER" id="PTHR10000">
    <property type="entry name" value="PHOSPHOSERINE PHOSPHATASE"/>
    <property type="match status" value="1"/>
</dbReference>
<dbReference type="InterPro" id="IPR036412">
    <property type="entry name" value="HAD-like_sf"/>
</dbReference>
<dbReference type="GO" id="GO:0000287">
    <property type="term" value="F:magnesium ion binding"/>
    <property type="evidence" value="ECO:0007669"/>
    <property type="project" value="TreeGrafter"/>
</dbReference>
<dbReference type="Gene3D" id="3.40.50.1000">
    <property type="entry name" value="HAD superfamily/HAD-like"/>
    <property type="match status" value="1"/>
</dbReference>
<evidence type="ECO:0000313" key="1">
    <source>
        <dbReference type="EMBL" id="NYH86683.1"/>
    </source>
</evidence>
<dbReference type="AlphaFoldDB" id="A0A1I2US92"/>
<dbReference type="EMBL" id="JACBZA010000001">
    <property type="protein sequence ID" value="NYH86683.1"/>
    <property type="molecule type" value="Genomic_DNA"/>
</dbReference>
<dbReference type="GO" id="GO:0005829">
    <property type="term" value="C:cytosol"/>
    <property type="evidence" value="ECO:0007669"/>
    <property type="project" value="TreeGrafter"/>
</dbReference>
<reference evidence="2 3" key="1">
    <citation type="submission" date="2016-10" db="EMBL/GenBank/DDBJ databases">
        <authorList>
            <person name="de Groot N.N."/>
        </authorList>
    </citation>
    <scope>NUCLEOTIDE SEQUENCE [LARGE SCALE GENOMIC DNA]</scope>
    <source>
        <strain evidence="2 3">CPCC 202808</strain>
    </source>
</reference>